<sequence length="618" mass="70617">MRAQVIWCITSYFFCLTLYAQEKQPNILWIITDDQRADALECYNEATTGKSDSGLGFVMSPNINKLAAEGTMFVNAYNNSPMCAISRASMLTGRYPFRSGHYKFYSHQEADISKPLVSQILRNEGYGTAAFGKTHWSIEKYLDKSKNRPDDMFDLVVHFKSDLQNQGYGDIFTGKAKVEFPDGIFKLINRKETTIYPDGTLLEYITNDIEKEIPEADRKMHAKVDKDFDILRLYTRPHNTLIIGGQNPNPAGETIDGLIVKEMKSYLKNAGKSYKTISGREVDGADNDKPVFLHLGFTWPHTPVIPPKEYRDIFKNKKYKIPEFSTDELSNFPPQLVLHYNECKADRLKEEEKLQAIRDYYAFCAYGDALIGDAVKSFKKYCEEKNEEYLIVYTVGDHGWHLGEQGVMAKFGPWKQSVHDAVIVVSSDKEKFPAGKVNTDIVEYVDFAPTFLSAGGVDISSKEYNYLDGYDLQEVTANKTPKREYALGEINVVNGHRAYMRNLDFAFSMRSRDMWDDVHSPNQNKDVRWALTCERPKADMALYDLRIDPLEKNNVADKKEYRALADWYRNKLGNIVLGDGRVECDWTLPNSYSISNFTGGADDKKLEIPENLIPKIRP</sequence>
<keyword evidence="2" id="KW-0378">Hydrolase</keyword>
<keyword evidence="5" id="KW-1185">Reference proteome</keyword>
<evidence type="ECO:0000313" key="5">
    <source>
        <dbReference type="Proteomes" id="UP000751614"/>
    </source>
</evidence>
<proteinExistence type="predicted"/>
<evidence type="ECO:0000313" key="4">
    <source>
        <dbReference type="EMBL" id="TMU57712.1"/>
    </source>
</evidence>
<dbReference type="Pfam" id="PF00884">
    <property type="entry name" value="Sulfatase"/>
    <property type="match status" value="1"/>
</dbReference>
<reference evidence="4 5" key="1">
    <citation type="submission" date="2019-05" db="EMBL/GenBank/DDBJ databases">
        <title>Flagellimonas sp. AsT0115, sp. nov., isolated from a marine red algae, Asparagopsis taxiformis.</title>
        <authorList>
            <person name="Kim J."/>
            <person name="Jeong S.E."/>
            <person name="Jeon C.O."/>
        </authorList>
    </citation>
    <scope>NUCLEOTIDE SEQUENCE [LARGE SCALE GENOMIC DNA]</scope>
    <source>
        <strain evidence="4 5">AsT0115</strain>
    </source>
</reference>
<organism evidence="4 5">
    <name type="scientific">Flagellimonas algicola</name>
    <dbReference type="NCBI Taxonomy" id="2583815"/>
    <lineage>
        <taxon>Bacteria</taxon>
        <taxon>Pseudomonadati</taxon>
        <taxon>Bacteroidota</taxon>
        <taxon>Flavobacteriia</taxon>
        <taxon>Flavobacteriales</taxon>
        <taxon>Flavobacteriaceae</taxon>
        <taxon>Flagellimonas</taxon>
    </lineage>
</organism>
<name>A0ABY2WSL7_9FLAO</name>
<dbReference type="EMBL" id="VCNI01000001">
    <property type="protein sequence ID" value="TMU57712.1"/>
    <property type="molecule type" value="Genomic_DNA"/>
</dbReference>
<dbReference type="PANTHER" id="PTHR45953">
    <property type="entry name" value="IDURONATE 2-SULFATASE"/>
    <property type="match status" value="1"/>
</dbReference>
<gene>
    <name evidence="4" type="ORF">FGG15_07295</name>
</gene>
<dbReference type="CDD" id="cd16153">
    <property type="entry name" value="sulfatase_like"/>
    <property type="match status" value="1"/>
</dbReference>
<keyword evidence="1" id="KW-0479">Metal-binding</keyword>
<protein>
    <submittedName>
        <fullName evidence="4">Sulfatase</fullName>
    </submittedName>
</protein>
<dbReference type="InterPro" id="IPR000917">
    <property type="entry name" value="Sulfatase_N"/>
</dbReference>
<evidence type="ECO:0000256" key="2">
    <source>
        <dbReference type="ARBA" id="ARBA00022801"/>
    </source>
</evidence>
<dbReference type="Proteomes" id="UP000751614">
    <property type="component" value="Unassembled WGS sequence"/>
</dbReference>
<evidence type="ECO:0000259" key="3">
    <source>
        <dbReference type="Pfam" id="PF00884"/>
    </source>
</evidence>
<feature type="domain" description="Sulfatase N-terminal" evidence="3">
    <location>
        <begin position="25"/>
        <end position="457"/>
    </location>
</feature>
<dbReference type="PANTHER" id="PTHR45953:SF1">
    <property type="entry name" value="IDURONATE 2-SULFATASE"/>
    <property type="match status" value="1"/>
</dbReference>
<dbReference type="Gene3D" id="3.40.720.10">
    <property type="entry name" value="Alkaline Phosphatase, subunit A"/>
    <property type="match status" value="1"/>
</dbReference>
<dbReference type="SUPFAM" id="SSF53649">
    <property type="entry name" value="Alkaline phosphatase-like"/>
    <property type="match status" value="1"/>
</dbReference>
<accession>A0ABY2WSL7</accession>
<dbReference type="InterPro" id="IPR017850">
    <property type="entry name" value="Alkaline_phosphatase_core_sf"/>
</dbReference>
<evidence type="ECO:0000256" key="1">
    <source>
        <dbReference type="ARBA" id="ARBA00022723"/>
    </source>
</evidence>
<comment type="caution">
    <text evidence="4">The sequence shown here is derived from an EMBL/GenBank/DDBJ whole genome shotgun (WGS) entry which is preliminary data.</text>
</comment>